<evidence type="ECO:0000313" key="7">
    <source>
        <dbReference type="RefSeq" id="XP_056851999.1"/>
    </source>
</evidence>
<proteinExistence type="predicted"/>
<name>A0A9W3CKI8_RAPSA</name>
<evidence type="ECO:0000313" key="4">
    <source>
        <dbReference type="RefSeq" id="XP_056851996.1"/>
    </source>
</evidence>
<accession>A0A9W3CKI8</accession>
<dbReference type="PANTHER" id="PTHR33223">
    <property type="entry name" value="CCHC-TYPE DOMAIN-CONTAINING PROTEIN"/>
    <property type="match status" value="1"/>
</dbReference>
<keyword evidence="3" id="KW-1185">Reference proteome</keyword>
<dbReference type="KEGG" id="rsz:130501137"/>
<protein>
    <submittedName>
        <fullName evidence="4 5">Uncharacterized protein LOC130501137</fullName>
    </submittedName>
</protein>
<gene>
    <name evidence="4 5 6 7" type="primary">LOC130501137</name>
</gene>
<dbReference type="RefSeq" id="XP_056851999.1">
    <property type="nucleotide sequence ID" value="XM_056996019.1"/>
</dbReference>
<dbReference type="OrthoDB" id="1752047at2759"/>
<evidence type="ECO:0000256" key="1">
    <source>
        <dbReference type="SAM" id="MobiDB-lite"/>
    </source>
</evidence>
<dbReference type="AlphaFoldDB" id="A0A9W3CKI8"/>
<feature type="region of interest" description="Disordered" evidence="1">
    <location>
        <begin position="1"/>
        <end position="63"/>
    </location>
</feature>
<evidence type="ECO:0000313" key="6">
    <source>
        <dbReference type="RefSeq" id="XP_056851998.1"/>
    </source>
</evidence>
<dbReference type="RefSeq" id="XP_056851997.1">
    <property type="nucleotide sequence ID" value="XM_056996017.1"/>
</dbReference>
<dbReference type="Proteomes" id="UP000504610">
    <property type="component" value="Unplaced"/>
</dbReference>
<evidence type="ECO:0000259" key="2">
    <source>
        <dbReference type="Pfam" id="PF03732"/>
    </source>
</evidence>
<dbReference type="Pfam" id="PF03732">
    <property type="entry name" value="Retrotrans_gag"/>
    <property type="match status" value="1"/>
</dbReference>
<dbReference type="GeneID" id="130501137"/>
<sequence length="239" mass="26909">MEAENLWLRSAPPRDDGGALRRSTAMDSEPEGRESAQDGTRVQVDSDSDMEDEEYSPDDPAISDPALAAYLERVVSEKCGTIQSMVEGLPGVAPPIWRSNPRSYSETPFVEEIASVEMPHKFSFPNIKMYEGTGDADNHVAQYKQQMLAVAIPREAREATMCKGFRSTLTSPALQWYINLPTRSIRSFAALSDKFMEQFASSHNLERNSDDLYEILQHRTEPLRAYIARFNQEKVAIPE</sequence>
<dbReference type="PANTHER" id="PTHR33223:SF9">
    <property type="entry name" value="RETROTRANSPOSON GAG DOMAIN-CONTAINING PROTEIN"/>
    <property type="match status" value="1"/>
</dbReference>
<dbReference type="RefSeq" id="XP_056851996.1">
    <property type="nucleotide sequence ID" value="XM_056996016.1"/>
</dbReference>
<dbReference type="RefSeq" id="XP_056851998.1">
    <property type="nucleotide sequence ID" value="XM_056996018.1"/>
</dbReference>
<reference evidence="4 5" key="1">
    <citation type="submission" date="2025-04" db="UniProtKB">
        <authorList>
            <consortium name="RefSeq"/>
        </authorList>
    </citation>
    <scope>IDENTIFICATION</scope>
    <source>
        <tissue evidence="4 5">Leaf</tissue>
    </source>
</reference>
<evidence type="ECO:0000313" key="3">
    <source>
        <dbReference type="Proteomes" id="UP000504610"/>
    </source>
</evidence>
<feature type="domain" description="Retrotransposon gag" evidence="2">
    <location>
        <begin position="165"/>
        <end position="234"/>
    </location>
</feature>
<dbReference type="InterPro" id="IPR005162">
    <property type="entry name" value="Retrotrans_gag_dom"/>
</dbReference>
<organism evidence="3 7">
    <name type="scientific">Raphanus sativus</name>
    <name type="common">Radish</name>
    <name type="synonym">Raphanus raphanistrum var. sativus</name>
    <dbReference type="NCBI Taxonomy" id="3726"/>
    <lineage>
        <taxon>Eukaryota</taxon>
        <taxon>Viridiplantae</taxon>
        <taxon>Streptophyta</taxon>
        <taxon>Embryophyta</taxon>
        <taxon>Tracheophyta</taxon>
        <taxon>Spermatophyta</taxon>
        <taxon>Magnoliopsida</taxon>
        <taxon>eudicotyledons</taxon>
        <taxon>Gunneridae</taxon>
        <taxon>Pentapetalae</taxon>
        <taxon>rosids</taxon>
        <taxon>malvids</taxon>
        <taxon>Brassicales</taxon>
        <taxon>Brassicaceae</taxon>
        <taxon>Brassiceae</taxon>
        <taxon>Raphanus</taxon>
    </lineage>
</organism>
<feature type="compositionally biased region" description="Acidic residues" evidence="1">
    <location>
        <begin position="46"/>
        <end position="57"/>
    </location>
</feature>
<evidence type="ECO:0000313" key="5">
    <source>
        <dbReference type="RefSeq" id="XP_056851997.1"/>
    </source>
</evidence>